<keyword evidence="6 7" id="KW-0472">Membrane</keyword>
<accession>A0ABU3CZ40</accession>
<dbReference type="PANTHER" id="PTHR22926:SF3">
    <property type="entry name" value="UNDECAPRENYL-PHOSPHATE ALPHA-N-ACETYLGLUCOSAMINYL 1-PHOSPHATE TRANSFERASE"/>
    <property type="match status" value="1"/>
</dbReference>
<feature type="transmembrane region" description="Helical" evidence="7">
    <location>
        <begin position="12"/>
        <end position="32"/>
    </location>
</feature>
<evidence type="ECO:0000256" key="3">
    <source>
        <dbReference type="ARBA" id="ARBA00022679"/>
    </source>
</evidence>
<feature type="transmembrane region" description="Helical" evidence="7">
    <location>
        <begin position="180"/>
        <end position="201"/>
    </location>
</feature>
<dbReference type="RefSeq" id="WP_311485725.1">
    <property type="nucleotide sequence ID" value="NZ_JAVRHP010000144.1"/>
</dbReference>
<evidence type="ECO:0000256" key="1">
    <source>
        <dbReference type="ARBA" id="ARBA00004651"/>
    </source>
</evidence>
<dbReference type="Proteomes" id="UP001248819">
    <property type="component" value="Unassembled WGS sequence"/>
</dbReference>
<gene>
    <name evidence="8" type="ORF">RM529_15860</name>
</gene>
<reference evidence="8 9" key="1">
    <citation type="submission" date="2023-09" db="EMBL/GenBank/DDBJ databases">
        <authorList>
            <person name="Rey-Velasco X."/>
        </authorList>
    </citation>
    <scope>NUCLEOTIDE SEQUENCE [LARGE SCALE GENOMIC DNA]</scope>
    <source>
        <strain evidence="8 9">F297</strain>
    </source>
</reference>
<evidence type="ECO:0000313" key="8">
    <source>
        <dbReference type="EMBL" id="MDT0651630.1"/>
    </source>
</evidence>
<evidence type="ECO:0000256" key="5">
    <source>
        <dbReference type="ARBA" id="ARBA00022989"/>
    </source>
</evidence>
<protein>
    <submittedName>
        <fullName evidence="8">MraY family glycosyltransferase</fullName>
        <ecNumber evidence="8">2.7.8.-</ecNumber>
    </submittedName>
</protein>
<proteinExistence type="predicted"/>
<dbReference type="PROSITE" id="PS01348">
    <property type="entry name" value="MRAY_2"/>
    <property type="match status" value="1"/>
</dbReference>
<keyword evidence="5 7" id="KW-1133">Transmembrane helix</keyword>
<name>A0ABU3CZ40_9FLAO</name>
<evidence type="ECO:0000256" key="7">
    <source>
        <dbReference type="SAM" id="Phobius"/>
    </source>
</evidence>
<organism evidence="8 9">
    <name type="scientific">Autumnicola edwardsiae</name>
    <dbReference type="NCBI Taxonomy" id="3075594"/>
    <lineage>
        <taxon>Bacteria</taxon>
        <taxon>Pseudomonadati</taxon>
        <taxon>Bacteroidota</taxon>
        <taxon>Flavobacteriia</taxon>
        <taxon>Flavobacteriales</taxon>
        <taxon>Flavobacteriaceae</taxon>
        <taxon>Autumnicola</taxon>
    </lineage>
</organism>
<feature type="non-terminal residue" evidence="8">
    <location>
        <position position="1"/>
    </location>
</feature>
<feature type="transmembrane region" description="Helical" evidence="7">
    <location>
        <begin position="156"/>
        <end position="174"/>
    </location>
</feature>
<dbReference type="GO" id="GO:0016740">
    <property type="term" value="F:transferase activity"/>
    <property type="evidence" value="ECO:0007669"/>
    <property type="project" value="UniProtKB-KW"/>
</dbReference>
<sequence>AFINAYNLIDGIDGLAAITGILIATVYSIIFYFTGHPYYVLVGVSLVGVLTAFLRFNFSRGRRKIFMGDSGSLVVGLILAFLSIKILVMEPYSVLVEEGYNPGNRLLLIACVLFIPVFDTLRVMILRTLNGVSPFSADRNHAHHVLLDLGFNHAKASLGLALLNILVITVYYSFCDVLSNLWLSFLVVSMYAGTFFAFSKLRNRSARRARRHTTRHSMG</sequence>
<feature type="transmembrane region" description="Helical" evidence="7">
    <location>
        <begin position="106"/>
        <end position="125"/>
    </location>
</feature>
<keyword evidence="4 7" id="KW-0812">Transmembrane</keyword>
<dbReference type="InterPro" id="IPR018480">
    <property type="entry name" value="PNAcMuramoyl-5peptid_Trfase_CS"/>
</dbReference>
<dbReference type="EC" id="2.7.8.-" evidence="8"/>
<comment type="caution">
    <text evidence="8">The sequence shown here is derived from an EMBL/GenBank/DDBJ whole genome shotgun (WGS) entry which is preliminary data.</text>
</comment>
<keyword evidence="3 8" id="KW-0808">Transferase</keyword>
<dbReference type="InterPro" id="IPR000715">
    <property type="entry name" value="Glycosyl_transferase_4"/>
</dbReference>
<evidence type="ECO:0000256" key="4">
    <source>
        <dbReference type="ARBA" id="ARBA00022692"/>
    </source>
</evidence>
<feature type="transmembrane region" description="Helical" evidence="7">
    <location>
        <begin position="65"/>
        <end position="86"/>
    </location>
</feature>
<keyword evidence="9" id="KW-1185">Reference proteome</keyword>
<dbReference type="PANTHER" id="PTHR22926">
    <property type="entry name" value="PHOSPHO-N-ACETYLMURAMOYL-PENTAPEPTIDE-TRANSFERASE"/>
    <property type="match status" value="1"/>
</dbReference>
<evidence type="ECO:0000313" key="9">
    <source>
        <dbReference type="Proteomes" id="UP001248819"/>
    </source>
</evidence>
<comment type="subcellular location">
    <subcellularLocation>
        <location evidence="1">Cell membrane</location>
        <topology evidence="1">Multi-pass membrane protein</topology>
    </subcellularLocation>
</comment>
<evidence type="ECO:0000256" key="2">
    <source>
        <dbReference type="ARBA" id="ARBA00022475"/>
    </source>
</evidence>
<dbReference type="EMBL" id="JAVRHP010000144">
    <property type="protein sequence ID" value="MDT0651630.1"/>
    <property type="molecule type" value="Genomic_DNA"/>
</dbReference>
<dbReference type="CDD" id="cd06853">
    <property type="entry name" value="GT_WecA_like"/>
    <property type="match status" value="1"/>
</dbReference>
<dbReference type="Pfam" id="PF00953">
    <property type="entry name" value="Glycos_transf_4"/>
    <property type="match status" value="1"/>
</dbReference>
<feature type="transmembrane region" description="Helical" evidence="7">
    <location>
        <begin position="38"/>
        <end position="58"/>
    </location>
</feature>
<evidence type="ECO:0000256" key="6">
    <source>
        <dbReference type="ARBA" id="ARBA00023136"/>
    </source>
</evidence>
<keyword evidence="2" id="KW-1003">Cell membrane</keyword>